<dbReference type="PANTHER" id="PTHR11697">
    <property type="entry name" value="GENERAL TRANSCRIPTION FACTOR 2-RELATED ZINC FINGER PROTEIN"/>
    <property type="match status" value="1"/>
</dbReference>
<sequence length="293" mass="34007">MIFGYFFSKLNSIINFVSASSKRHSELKSIRECEIQELTALGELETGTGGNQIRTLQRPGATRWSSHFTFIGRLINMFGSTSTLLENLIDKWLNNNIRGEAKGAYKDLRTFEFVFILLLLHKVLGISDIFCQALQLKSQYILNAMNLMSTTKMLLQKLKENEWDTFLESVVSFCERYEIDIPDMNACHMEGTKHSCQHKYNITVENYYHFSIFIVVIDYQLIELNNRFSEQTIELLTLSIALSPVDVFKSFDVDDICTLTNKFYSEDFSKNDIEDLRRQLSHYRLDVLGCPEF</sequence>
<gene>
    <name evidence="1" type="ORF">Ddye_011985</name>
</gene>
<comment type="caution">
    <text evidence="1">The sequence shown here is derived from an EMBL/GenBank/DDBJ whole genome shotgun (WGS) entry which is preliminary data.</text>
</comment>
<dbReference type="InterPro" id="IPR055298">
    <property type="entry name" value="AtLOH3-like"/>
</dbReference>
<organism evidence="1 2">
    <name type="scientific">Dipteronia dyeriana</name>
    <dbReference type="NCBI Taxonomy" id="168575"/>
    <lineage>
        <taxon>Eukaryota</taxon>
        <taxon>Viridiplantae</taxon>
        <taxon>Streptophyta</taxon>
        <taxon>Embryophyta</taxon>
        <taxon>Tracheophyta</taxon>
        <taxon>Spermatophyta</taxon>
        <taxon>Magnoliopsida</taxon>
        <taxon>eudicotyledons</taxon>
        <taxon>Gunneridae</taxon>
        <taxon>Pentapetalae</taxon>
        <taxon>rosids</taxon>
        <taxon>malvids</taxon>
        <taxon>Sapindales</taxon>
        <taxon>Sapindaceae</taxon>
        <taxon>Hippocastanoideae</taxon>
        <taxon>Acereae</taxon>
        <taxon>Dipteronia</taxon>
    </lineage>
</organism>
<dbReference type="EMBL" id="JANJYI010000004">
    <property type="protein sequence ID" value="KAK2652129.1"/>
    <property type="molecule type" value="Genomic_DNA"/>
</dbReference>
<name>A0AAD9X3F9_9ROSI</name>
<dbReference type="AlphaFoldDB" id="A0AAD9X3F9"/>
<dbReference type="PANTHER" id="PTHR11697:SF230">
    <property type="entry name" value="ZINC FINGER, MYM DOMAIN CONTAINING 1"/>
    <property type="match status" value="1"/>
</dbReference>
<proteinExistence type="predicted"/>
<reference evidence="1" key="1">
    <citation type="journal article" date="2023" name="Plant J.">
        <title>Genome sequences and population genomics provide insights into the demographic history, inbreeding, and mutation load of two 'living fossil' tree species of Dipteronia.</title>
        <authorList>
            <person name="Feng Y."/>
            <person name="Comes H.P."/>
            <person name="Chen J."/>
            <person name="Zhu S."/>
            <person name="Lu R."/>
            <person name="Zhang X."/>
            <person name="Li P."/>
            <person name="Qiu J."/>
            <person name="Olsen K.M."/>
            <person name="Qiu Y."/>
        </authorList>
    </citation>
    <scope>NUCLEOTIDE SEQUENCE</scope>
    <source>
        <strain evidence="1">KIB01</strain>
    </source>
</reference>
<keyword evidence="2" id="KW-1185">Reference proteome</keyword>
<dbReference type="Proteomes" id="UP001280121">
    <property type="component" value="Unassembled WGS sequence"/>
</dbReference>
<accession>A0AAD9X3F9</accession>
<evidence type="ECO:0000313" key="1">
    <source>
        <dbReference type="EMBL" id="KAK2652129.1"/>
    </source>
</evidence>
<evidence type="ECO:0000313" key="2">
    <source>
        <dbReference type="Proteomes" id="UP001280121"/>
    </source>
</evidence>
<protein>
    <submittedName>
        <fullName evidence="1">Uncharacterized protein</fullName>
    </submittedName>
</protein>